<evidence type="ECO:0000256" key="5">
    <source>
        <dbReference type="ARBA" id="ARBA00023136"/>
    </source>
</evidence>
<keyword evidence="5 6" id="KW-0472">Membrane</keyword>
<reference evidence="8 9" key="1">
    <citation type="submission" date="2017-06" db="EMBL/GenBank/DDBJ databases">
        <authorList>
            <person name="Kim H.J."/>
            <person name="Triplett B.A."/>
        </authorList>
    </citation>
    <scope>NUCLEOTIDE SEQUENCE [LARGE SCALE GENOMIC DNA]</scope>
    <source>
        <strain evidence="8 9">DSM 19307</strain>
    </source>
</reference>
<keyword evidence="4 6" id="KW-1133">Transmembrane helix</keyword>
<protein>
    <submittedName>
        <fullName evidence="8">Putative ABC transport system permease protein</fullName>
    </submittedName>
</protein>
<feature type="domain" description="PAS" evidence="7">
    <location>
        <begin position="637"/>
        <end position="656"/>
    </location>
</feature>
<dbReference type="Pfam" id="PF02687">
    <property type="entry name" value="FtsX"/>
    <property type="match status" value="2"/>
</dbReference>
<dbReference type="InterPro" id="IPR050250">
    <property type="entry name" value="Macrolide_Exporter_MacB"/>
</dbReference>
<feature type="transmembrane region" description="Helical" evidence="6">
    <location>
        <begin position="417"/>
        <end position="442"/>
    </location>
</feature>
<dbReference type="InterPro" id="IPR025857">
    <property type="entry name" value="MacB_PCD"/>
</dbReference>
<keyword evidence="3 6" id="KW-0812">Transmembrane</keyword>
<dbReference type="PANTHER" id="PTHR30572">
    <property type="entry name" value="MEMBRANE COMPONENT OF TRANSPORTER-RELATED"/>
    <property type="match status" value="1"/>
</dbReference>
<feature type="transmembrane region" description="Helical" evidence="6">
    <location>
        <begin position="463"/>
        <end position="485"/>
    </location>
</feature>
<dbReference type="Proteomes" id="UP000198393">
    <property type="component" value="Unassembled WGS sequence"/>
</dbReference>
<dbReference type="InterPro" id="IPR003838">
    <property type="entry name" value="ABC3_permease_C"/>
</dbReference>
<dbReference type="RefSeq" id="WP_089355843.1">
    <property type="nucleotide sequence ID" value="NZ_FZPD01000002.1"/>
</dbReference>
<comment type="subcellular location">
    <subcellularLocation>
        <location evidence="1">Cell membrane</location>
        <topology evidence="1">Multi-pass membrane protein</topology>
    </subcellularLocation>
</comment>
<dbReference type="Pfam" id="PF12704">
    <property type="entry name" value="MacB_PCD"/>
    <property type="match status" value="1"/>
</dbReference>
<dbReference type="PANTHER" id="PTHR30572:SF18">
    <property type="entry name" value="ABC-TYPE MACROLIDE FAMILY EXPORT SYSTEM PERMEASE COMPONENT 2"/>
    <property type="match status" value="1"/>
</dbReference>
<evidence type="ECO:0000259" key="7">
    <source>
        <dbReference type="PROSITE" id="PS50112"/>
    </source>
</evidence>
<gene>
    <name evidence="8" type="ORF">SAMN05421640_1082</name>
</gene>
<feature type="transmembrane region" description="Helical" evidence="6">
    <location>
        <begin position="834"/>
        <end position="860"/>
    </location>
</feature>
<accession>A0A239H1H3</accession>
<keyword evidence="9" id="KW-1185">Reference proteome</keyword>
<evidence type="ECO:0000313" key="8">
    <source>
        <dbReference type="EMBL" id="SNS74653.1"/>
    </source>
</evidence>
<feature type="transmembrane region" description="Helical" evidence="6">
    <location>
        <begin position="795"/>
        <end position="822"/>
    </location>
</feature>
<dbReference type="AlphaFoldDB" id="A0A239H1H3"/>
<evidence type="ECO:0000256" key="3">
    <source>
        <dbReference type="ARBA" id="ARBA00022692"/>
    </source>
</evidence>
<sequence length="874" mass="99875">MNRIPKLGEKWLELILPERRKDLLIGDFEEYFEKTTQERGRRVAVLLFWYQVLLSSPSFVYHSLQYKWLLFRHSLILAFRNLHRHLGHSALNLLGLALGISCFVILMLYVQEEKSYDKWHEKANRIHRVLDIRKVNDVGEESTSAPTPLAEAMLLDYPDQIEEAVRLFNFQAPTLALAYHSDNGTLRQFNEPNIYFADDAFFRVFDFNLIEGNPELALNGPNKIILSQEMAEKYFRQADPIGKTLRFEGEHDLIVSGVFSKIPANTHFKFDFLISFSTLDNPQVMRNRLRKSWVWNPSWTYLLLDEDVKPEVLEAQFPDFVQKHFPESRKDRVKLFLQPLTDIHLYSNLDYEMGPNGNIIYVYIFTTVAFFILLISYINFMNLSTARASTRAKEIGVRKVLGGKKIQLIGQLLNESIIANFIAVLISIPMVYFLLELIQVLIGKELILNINSLPIQPWETIAIFLGMCFVGGIYPAVFMSSFQPIQVIKNGRVNESLSMLSIRKWMVIGQFTLSIVLIIGTIVAARQFQYMRDRALGFDAERVVLLPSLRSPIMEHYHSFKTQLLDRPEIKSITTVEDVPGMKFQTGSYQIVEGEDAQQIPRLVVHEDFLQTMGIKLAAGRDYQNTFKQDAEESVIINETLAKLLGWTAEEAIGKSIGDETIVGVTEDFHFASLHHEMGPFILEKVSDNLDNLAFSARYIALRVEGGQIEQTLAYIENQWFSFVPETPFEFHLLNQTLKEQYTAEAMLGKLTGVFSILSIIIACMGLYGLSSFSAQRRIKEIGIRKVIGASMSNLTLLLSASFIKLVLIATLLAWPIAYFILDKWLEAFAYRVTLDAIPFLTAGILAFLIVIMTVSYQAIKTSKANPVESLRNE</sequence>
<dbReference type="EMBL" id="FZPD01000002">
    <property type="protein sequence ID" value="SNS74653.1"/>
    <property type="molecule type" value="Genomic_DNA"/>
</dbReference>
<dbReference type="GO" id="GO:0005886">
    <property type="term" value="C:plasma membrane"/>
    <property type="evidence" value="ECO:0007669"/>
    <property type="project" value="UniProtKB-SubCell"/>
</dbReference>
<evidence type="ECO:0000313" key="9">
    <source>
        <dbReference type="Proteomes" id="UP000198393"/>
    </source>
</evidence>
<feature type="transmembrane region" description="Helical" evidence="6">
    <location>
        <begin position="505"/>
        <end position="525"/>
    </location>
</feature>
<feature type="transmembrane region" description="Helical" evidence="6">
    <location>
        <begin position="360"/>
        <end position="380"/>
    </location>
</feature>
<name>A0A239H1H3_EKHLU</name>
<evidence type="ECO:0000256" key="1">
    <source>
        <dbReference type="ARBA" id="ARBA00004651"/>
    </source>
</evidence>
<feature type="transmembrane region" description="Helical" evidence="6">
    <location>
        <begin position="90"/>
        <end position="110"/>
    </location>
</feature>
<evidence type="ECO:0000256" key="2">
    <source>
        <dbReference type="ARBA" id="ARBA00022475"/>
    </source>
</evidence>
<dbReference type="InterPro" id="IPR000014">
    <property type="entry name" value="PAS"/>
</dbReference>
<dbReference type="PROSITE" id="PS50112">
    <property type="entry name" value="PAS"/>
    <property type="match status" value="1"/>
</dbReference>
<dbReference type="OrthoDB" id="5933722at2"/>
<proteinExistence type="predicted"/>
<feature type="transmembrane region" description="Helical" evidence="6">
    <location>
        <begin position="751"/>
        <end position="775"/>
    </location>
</feature>
<keyword evidence="2" id="KW-1003">Cell membrane</keyword>
<dbReference type="GO" id="GO:0022857">
    <property type="term" value="F:transmembrane transporter activity"/>
    <property type="evidence" value="ECO:0007669"/>
    <property type="project" value="TreeGrafter"/>
</dbReference>
<evidence type="ECO:0000256" key="4">
    <source>
        <dbReference type="ARBA" id="ARBA00022989"/>
    </source>
</evidence>
<evidence type="ECO:0000256" key="6">
    <source>
        <dbReference type="SAM" id="Phobius"/>
    </source>
</evidence>
<organism evidence="8 9">
    <name type="scientific">Ekhidna lutea</name>
    <dbReference type="NCBI Taxonomy" id="447679"/>
    <lineage>
        <taxon>Bacteria</taxon>
        <taxon>Pseudomonadati</taxon>
        <taxon>Bacteroidota</taxon>
        <taxon>Cytophagia</taxon>
        <taxon>Cytophagales</taxon>
        <taxon>Reichenbachiellaceae</taxon>
        <taxon>Ekhidna</taxon>
    </lineage>
</organism>
<dbReference type="Gene3D" id="3.30.450.20">
    <property type="entry name" value="PAS domain"/>
    <property type="match status" value="1"/>
</dbReference>